<evidence type="ECO:0000259" key="12">
    <source>
        <dbReference type="Pfam" id="PF16911"/>
    </source>
</evidence>
<evidence type="ECO:0000256" key="4">
    <source>
        <dbReference type="ARBA" id="ARBA00006558"/>
    </source>
</evidence>
<dbReference type="InterPro" id="IPR023213">
    <property type="entry name" value="CAT-like_dom_sf"/>
</dbReference>
<dbReference type="Pfam" id="PF16911">
    <property type="entry name" value="PapA_C"/>
    <property type="match status" value="1"/>
</dbReference>
<comment type="catalytic activity">
    <reaction evidence="1">
        <text>2 a mycocerosyl-[mycocerosic acid synthase] + a phthiocerol = a dimycocerosyl phthiocerol + 2 holo-[mycocerosic acid synthase].</text>
        <dbReference type="EC" id="2.3.1.282"/>
    </reaction>
</comment>
<keyword evidence="14" id="KW-1185">Reference proteome</keyword>
<name>A0A557ZXU2_9PSEU</name>
<dbReference type="Gene3D" id="3.30.559.30">
    <property type="entry name" value="Nonribosomal peptide synthetase, condensation domain"/>
    <property type="match status" value="1"/>
</dbReference>
<evidence type="ECO:0000313" key="13">
    <source>
        <dbReference type="EMBL" id="TVT16838.1"/>
    </source>
</evidence>
<evidence type="ECO:0000256" key="9">
    <source>
        <dbReference type="ARBA" id="ARBA00030465"/>
    </source>
</evidence>
<gene>
    <name evidence="13" type="ORF">FNH06_33845</name>
</gene>
<reference evidence="13 14" key="1">
    <citation type="submission" date="2019-07" db="EMBL/GenBank/DDBJ databases">
        <title>New species of Amycolatopsis and Streptomyces.</title>
        <authorList>
            <person name="Duangmal K."/>
            <person name="Teo W.F.A."/>
            <person name="Lipun K."/>
        </authorList>
    </citation>
    <scope>NUCLEOTIDE SEQUENCE [LARGE SCALE GENOMIC DNA]</scope>
    <source>
        <strain evidence="13 14">JCM 30562</strain>
    </source>
</reference>
<protein>
    <recommendedName>
        <fullName evidence="6">Phthiocerol/phthiodiolone dimycocerosyl transferase</fullName>
        <ecNumber evidence="5">2.3.1.282</ecNumber>
    </recommendedName>
    <alternativeName>
        <fullName evidence="11">Acyltransferase PapA5</fullName>
    </alternativeName>
    <alternativeName>
        <fullName evidence="9">Phthiocerol/phthiodiolone O-acyltransferase</fullName>
    </alternativeName>
    <alternativeName>
        <fullName evidence="10">Polyketide synthase-associated protein A5</fullName>
    </alternativeName>
</protein>
<keyword evidence="7" id="KW-0808">Transferase</keyword>
<dbReference type="AlphaFoldDB" id="A0A557ZXU2"/>
<evidence type="ECO:0000256" key="6">
    <source>
        <dbReference type="ARBA" id="ARBA00013449"/>
    </source>
</evidence>
<evidence type="ECO:0000256" key="11">
    <source>
        <dbReference type="ARBA" id="ARBA00033407"/>
    </source>
</evidence>
<dbReference type="InterPro" id="IPR031641">
    <property type="entry name" value="PapA_C"/>
</dbReference>
<feature type="domain" description="Phthiocerol/phthiodiolone dimycocerosyl transferase C-terminal" evidence="12">
    <location>
        <begin position="183"/>
        <end position="334"/>
    </location>
</feature>
<keyword evidence="8" id="KW-0012">Acyltransferase</keyword>
<evidence type="ECO:0000256" key="7">
    <source>
        <dbReference type="ARBA" id="ARBA00022679"/>
    </source>
</evidence>
<evidence type="ECO:0000256" key="1">
    <source>
        <dbReference type="ARBA" id="ARBA00000026"/>
    </source>
</evidence>
<dbReference type="RefSeq" id="WP_144644156.1">
    <property type="nucleotide sequence ID" value="NZ_BNAX01000004.1"/>
</dbReference>
<dbReference type="GO" id="GO:0016746">
    <property type="term" value="F:acyltransferase activity"/>
    <property type="evidence" value="ECO:0007669"/>
    <property type="project" value="UniProtKB-KW"/>
</dbReference>
<dbReference type="SUPFAM" id="SSF52777">
    <property type="entry name" value="CoA-dependent acyltransferases"/>
    <property type="match status" value="2"/>
</dbReference>
<accession>A0A557ZXU2</accession>
<dbReference type="OrthoDB" id="3318646at2"/>
<organism evidence="13 14">
    <name type="scientific">Amycolatopsis acidiphila</name>
    <dbReference type="NCBI Taxonomy" id="715473"/>
    <lineage>
        <taxon>Bacteria</taxon>
        <taxon>Bacillati</taxon>
        <taxon>Actinomycetota</taxon>
        <taxon>Actinomycetes</taxon>
        <taxon>Pseudonocardiales</taxon>
        <taxon>Pseudonocardiaceae</taxon>
        <taxon>Amycolatopsis</taxon>
    </lineage>
</organism>
<evidence type="ECO:0000256" key="10">
    <source>
        <dbReference type="ARBA" id="ARBA00032317"/>
    </source>
</evidence>
<dbReference type="Proteomes" id="UP000318578">
    <property type="component" value="Unassembled WGS sequence"/>
</dbReference>
<dbReference type="EMBL" id="VJZA01000095">
    <property type="protein sequence ID" value="TVT16838.1"/>
    <property type="molecule type" value="Genomic_DNA"/>
</dbReference>
<evidence type="ECO:0000256" key="5">
    <source>
        <dbReference type="ARBA" id="ARBA00012866"/>
    </source>
</evidence>
<proteinExistence type="inferred from homology"/>
<sequence>MDIRRHLDRIEVKWLYEQAAQVYTYQGEIDEKMLTRAFEALCVRHPLLRARIGHDENGYFLEATDDHMPQLHAWRGDVGNLRAELGELRDPAEGVARLNLVTDDAGGAIALQTYLFVVDGQSWLALFSELWSLYTDLAGGATLTDEPYGTLPTPPSTVLERMGIPCPYRGSPSPMKPVIQVDRRLDADVTDKLLTVAHRVGTTVHGLICGGLLVVHRRQDPARGEARMVCLSAVDLRHRLALPVGKTDTTRLIGWHQTELDVRGDEDPVPLGRRVRDELTEAITSGELPLLRPSPEVAGTLDPRLSSVVTTNMGVIPPMTFPPELTVTGTSRIYPSTALLSPWHGFFTFQGEMTVMSVYPADSFTTAEAEHLTGGIIAILEDIAATA</sequence>
<dbReference type="Gene3D" id="3.30.559.10">
    <property type="entry name" value="Chloramphenicol acetyltransferase-like domain"/>
    <property type="match status" value="1"/>
</dbReference>
<dbReference type="EC" id="2.3.1.282" evidence="5"/>
<comment type="catalytic activity">
    <reaction evidence="3">
        <text>2 a mycocerosyl-[mycocerosic acid synthase] + a phthiodiolone = a dimycocerosyl phthiodiolone + 2 holo-[mycocerosic acid synthase].</text>
        <dbReference type="EC" id="2.3.1.282"/>
    </reaction>
</comment>
<evidence type="ECO:0000256" key="8">
    <source>
        <dbReference type="ARBA" id="ARBA00023315"/>
    </source>
</evidence>
<comment type="catalytic activity">
    <reaction evidence="2">
        <text>2 a mycocerosyl-[mycocerosic acid synthase] + a phenolphthiocerol = a dimycocerosyl phenolphthiocerol + 2 holo-[mycocerosic acid synthase].</text>
        <dbReference type="EC" id="2.3.1.282"/>
    </reaction>
</comment>
<evidence type="ECO:0000256" key="2">
    <source>
        <dbReference type="ARBA" id="ARBA00000625"/>
    </source>
</evidence>
<comment type="similarity">
    <text evidence="4">Belongs to the acyltransferase PapA5 family.</text>
</comment>
<comment type="caution">
    <text evidence="13">The sequence shown here is derived from an EMBL/GenBank/DDBJ whole genome shotgun (WGS) entry which is preliminary data.</text>
</comment>
<evidence type="ECO:0000256" key="3">
    <source>
        <dbReference type="ARBA" id="ARBA00001907"/>
    </source>
</evidence>
<evidence type="ECO:0000313" key="14">
    <source>
        <dbReference type="Proteomes" id="UP000318578"/>
    </source>
</evidence>